<dbReference type="CDD" id="cd04791">
    <property type="entry name" value="LanC_SerThrkinase"/>
    <property type="match status" value="1"/>
</dbReference>
<dbReference type="Pfam" id="PF00069">
    <property type="entry name" value="Pkinase"/>
    <property type="match status" value="1"/>
</dbReference>
<dbReference type="GO" id="GO:0004672">
    <property type="term" value="F:protein kinase activity"/>
    <property type="evidence" value="ECO:0007669"/>
    <property type="project" value="InterPro"/>
</dbReference>
<dbReference type="GO" id="GO:0005524">
    <property type="term" value="F:ATP binding"/>
    <property type="evidence" value="ECO:0007669"/>
    <property type="project" value="InterPro"/>
</dbReference>
<sequence>MDMRYQAFCMAHRLFYEPVRNGVSEENGLLVGRTIPDGWHVSESSEWTMLIPVDARLRNQGWKLHVSACPDNAPAILDVVWDHCVSRRIPFKFVPSQAELVARNSKYADRGGSGKFVTVYPSDDEQLEQLVTDLRPALAGHEGPYILSDLRIGAGPLFVRYGGFARRFLRSADGEPVPAIEAPDGELVEDRRDPTFAPPAWARIPDFLAPDLAARNDDSIDFPFTVEQPLHFSNGGGIYKVIDRNGRTVVLREGRPHAGLDAVGRDAVTRVRREAEILELLAGLPCVPQLYDSFTCWEHEFLVQEFIEGRTFSKETVGRYPLIHPETSDEEIAEYTAWALATLQNIRDALDLLHERGVVFGDLHPHNVIVRPDGEVCFVDFEIASVDQDERVGLGAPGYMAPPEVTGFARDEYAMGCLRIAAFFPLNSILPLDDTKVGDVVRAIGTRFPVPPEFLDVMLRELTLPGRAGVRTTQRGATGPLLEDLDAGRDVIDPLSRSVADGILASATPDRLDRLFPGDIHVFLEDSLGLAWGAAGVLHALHVCGFDVPEAHVDWLSRAVDRVAADHPVGLFNGLHGVAYVLDELGRRERALAVLERVMAHPLDLVPTGLQGGMAGIGINMLHFADATGDSRFAALADDVTDRLADFARRPVPGGTTRLNGLVRGAAGRAMFFQRRYERDGNSDLLDLSRIQLERDLDACVDVPDGTLQLDEGFRVLPYLGTGSAGIALVLADHLRYERVPRFEEAIDPIRRAAEPEFVILPGLFNGRSGLIALLAHLRESGQRPAEVMDPIVRRLVSRLAWHALDVDGHVAFPGDGLLRISMDLSTGSAGVLLALRAARGGRLAVPGFAPMVPAAPAAVVAAV</sequence>
<dbReference type="SUPFAM" id="SSF158745">
    <property type="entry name" value="LanC-like"/>
    <property type="match status" value="1"/>
</dbReference>
<accession>A0A543FSA3</accession>
<dbReference type="RefSeq" id="WP_142103580.1">
    <property type="nucleotide sequence ID" value="NZ_VFPH01000002.1"/>
</dbReference>
<reference evidence="2 3" key="1">
    <citation type="submission" date="2019-06" db="EMBL/GenBank/DDBJ databases">
        <title>Sequencing the genomes of 1000 actinobacteria strains.</title>
        <authorList>
            <person name="Klenk H.-P."/>
        </authorList>
    </citation>
    <scope>NUCLEOTIDE SEQUENCE [LARGE SCALE GENOMIC DNA]</scope>
    <source>
        <strain evidence="2 3">DSM 45511</strain>
    </source>
</reference>
<keyword evidence="2" id="KW-0808">Transferase</keyword>
<dbReference type="Proteomes" id="UP000319818">
    <property type="component" value="Unassembled WGS sequence"/>
</dbReference>
<comment type="caution">
    <text evidence="2">The sequence shown here is derived from an EMBL/GenBank/DDBJ whole genome shotgun (WGS) entry which is preliminary data.</text>
</comment>
<proteinExistence type="predicted"/>
<dbReference type="SMART" id="SM00220">
    <property type="entry name" value="S_TKc"/>
    <property type="match status" value="1"/>
</dbReference>
<dbReference type="InterPro" id="IPR000719">
    <property type="entry name" value="Prot_kinase_dom"/>
</dbReference>
<dbReference type="InterPro" id="IPR007822">
    <property type="entry name" value="LANC-like"/>
</dbReference>
<evidence type="ECO:0000313" key="2">
    <source>
        <dbReference type="EMBL" id="TQM36713.1"/>
    </source>
</evidence>
<dbReference type="SUPFAM" id="SSF56112">
    <property type="entry name" value="Protein kinase-like (PK-like)"/>
    <property type="match status" value="1"/>
</dbReference>
<dbReference type="OrthoDB" id="1492512at2"/>
<dbReference type="PANTHER" id="PTHR44167:SF24">
    <property type="entry name" value="SERINE_THREONINE-PROTEIN KINASE CHK2"/>
    <property type="match status" value="1"/>
</dbReference>
<dbReference type="Gene3D" id="1.50.10.20">
    <property type="match status" value="2"/>
</dbReference>
<keyword evidence="3" id="KW-1185">Reference proteome</keyword>
<dbReference type="Pfam" id="PF25816">
    <property type="entry name" value="RamC_N"/>
    <property type="match status" value="1"/>
</dbReference>
<evidence type="ECO:0000259" key="1">
    <source>
        <dbReference type="PROSITE" id="PS50011"/>
    </source>
</evidence>
<dbReference type="InterPro" id="IPR057929">
    <property type="entry name" value="RamC_N"/>
</dbReference>
<dbReference type="PANTHER" id="PTHR44167">
    <property type="entry name" value="OVARIAN-SPECIFIC SERINE/THREONINE-PROTEIN KINASE LOK-RELATED"/>
    <property type="match status" value="1"/>
</dbReference>
<keyword evidence="2" id="KW-0418">Kinase</keyword>
<dbReference type="GO" id="GO:0031179">
    <property type="term" value="P:peptide modification"/>
    <property type="evidence" value="ECO:0007669"/>
    <property type="project" value="InterPro"/>
</dbReference>
<gene>
    <name evidence="2" type="ORF">FB388_3898</name>
</gene>
<evidence type="ECO:0000313" key="3">
    <source>
        <dbReference type="Proteomes" id="UP000319818"/>
    </source>
</evidence>
<dbReference type="PROSITE" id="PS50011">
    <property type="entry name" value="PROTEIN_KINASE_DOM"/>
    <property type="match status" value="1"/>
</dbReference>
<dbReference type="EMBL" id="VFPH01000002">
    <property type="protein sequence ID" value="TQM36713.1"/>
    <property type="molecule type" value="Genomic_DNA"/>
</dbReference>
<dbReference type="InterPro" id="IPR058053">
    <property type="entry name" value="RamC_C"/>
</dbReference>
<dbReference type="SMART" id="SM01260">
    <property type="entry name" value="LANC_like"/>
    <property type="match status" value="1"/>
</dbReference>
<organism evidence="2 3">
    <name type="scientific">Pseudonocardia cypriaca</name>
    <dbReference type="NCBI Taxonomy" id="882449"/>
    <lineage>
        <taxon>Bacteria</taxon>
        <taxon>Bacillati</taxon>
        <taxon>Actinomycetota</taxon>
        <taxon>Actinomycetes</taxon>
        <taxon>Pseudonocardiales</taxon>
        <taxon>Pseudonocardiaceae</taxon>
        <taxon>Pseudonocardia</taxon>
    </lineage>
</organism>
<feature type="domain" description="Protein kinase" evidence="1">
    <location>
        <begin position="224"/>
        <end position="524"/>
    </location>
</feature>
<dbReference type="InterPro" id="IPR011009">
    <property type="entry name" value="Kinase-like_dom_sf"/>
</dbReference>
<dbReference type="AlphaFoldDB" id="A0A543FSA3"/>
<protein>
    <submittedName>
        <fullName evidence="2">Protein kinase-like protein</fullName>
    </submittedName>
</protein>
<dbReference type="InterPro" id="IPR053524">
    <property type="entry name" value="Aerial_hyphae_peptide-synth"/>
</dbReference>
<dbReference type="Gene3D" id="1.10.510.10">
    <property type="entry name" value="Transferase(Phosphotransferase) domain 1"/>
    <property type="match status" value="1"/>
</dbReference>
<dbReference type="NCBIfam" id="NF038151">
    <property type="entry name" value="lanthi_synth_III"/>
    <property type="match status" value="1"/>
</dbReference>
<name>A0A543FSA3_9PSEU</name>